<proteinExistence type="predicted"/>
<name>U1PD63_9EURY</name>
<sequence length="82" mass="9659">MFEDKYDLEYQERVTLEVRGNPRWNGDDSRLELPYDVAADVIRVKHPVSIEPDDLQEQRLDALIHTLDHENTRTRVVLQPST</sequence>
<organism evidence="1 2">
    <name type="scientific">Haloquadratum walsbyi J07HQW1</name>
    <dbReference type="NCBI Taxonomy" id="1238424"/>
    <lineage>
        <taxon>Archaea</taxon>
        <taxon>Methanobacteriati</taxon>
        <taxon>Methanobacteriota</taxon>
        <taxon>Stenosarchaea group</taxon>
        <taxon>Halobacteria</taxon>
        <taxon>Halobacteriales</taxon>
        <taxon>Haloferacaceae</taxon>
        <taxon>Haloquadratum</taxon>
    </lineage>
</organism>
<reference evidence="1 2" key="1">
    <citation type="journal article" date="2013" name="PLoS ONE">
        <title>Assembly-driven community genomics of a hypersaline microbial ecosystem.</title>
        <authorList>
            <person name="Podell S."/>
            <person name="Ugalde J.A."/>
            <person name="Narasingarao P."/>
            <person name="Banfield J.F."/>
            <person name="Heidelberg K.B."/>
            <person name="Allen E.E."/>
        </authorList>
    </citation>
    <scope>NUCLEOTIDE SEQUENCE [LARGE SCALE GENOMIC DNA]</scope>
    <source>
        <strain evidence="2">J07HQW1</strain>
    </source>
</reference>
<accession>U1PD63</accession>
<evidence type="ECO:0000313" key="1">
    <source>
        <dbReference type="EMBL" id="ERG91517.1"/>
    </source>
</evidence>
<gene>
    <name evidence="1" type="ORF">J07HQW1_01551</name>
</gene>
<dbReference type="HOGENOM" id="CLU_2550169_0_0_2"/>
<dbReference type="Proteomes" id="UP000030649">
    <property type="component" value="Unassembled WGS sequence"/>
</dbReference>
<dbReference type="EMBL" id="KE356560">
    <property type="protein sequence ID" value="ERG91517.1"/>
    <property type="molecule type" value="Genomic_DNA"/>
</dbReference>
<protein>
    <submittedName>
        <fullName evidence="1">Uncharacterized protein</fullName>
    </submittedName>
</protein>
<evidence type="ECO:0000313" key="2">
    <source>
        <dbReference type="Proteomes" id="UP000030649"/>
    </source>
</evidence>
<dbReference type="AlphaFoldDB" id="U1PD63"/>
<dbReference type="STRING" id="1238424.J07HQW1_01551"/>